<reference evidence="2 3" key="1">
    <citation type="submission" date="2021-06" db="EMBL/GenBank/DDBJ databases">
        <title>Complete genome of Haloferula helveola possessing various polysaccharide degrading enzymes.</title>
        <authorList>
            <person name="Takami H."/>
            <person name="Huang C."/>
            <person name="Hamasaki K."/>
        </authorList>
    </citation>
    <scope>NUCLEOTIDE SEQUENCE [LARGE SCALE GENOMIC DNA]</scope>
    <source>
        <strain evidence="2 3">CN-1</strain>
    </source>
</reference>
<sequence>MKSCGWIPPVLAIAVLLSSCDPTPPAPSEKTAPPDAVAKVGDRWILESDIDFAIESGRAIDKSSALEMLIEDELFAAMARREKLDDEPSVRAAQRRMLASRYLESAPDPEPTEADLKAAWEALPSAGAAWAVTAVLRQRITSDREAAVANLETAREEWLGLADPEKQRGFGALAVKFSDDADTRYQGGSLGRVTRGQPHLILPEELVEWATGQTGPALSKIEVIGDSAWLIRVSEVGKPGKRPFEEMAPELKVKWKAEAMREAQQKRFSEAAEEVSIERLVEFEEKRASKPATPEPPSPER</sequence>
<dbReference type="Proteomes" id="UP001374893">
    <property type="component" value="Chromosome"/>
</dbReference>
<evidence type="ECO:0000256" key="1">
    <source>
        <dbReference type="SAM" id="MobiDB-lite"/>
    </source>
</evidence>
<evidence type="ECO:0000313" key="3">
    <source>
        <dbReference type="Proteomes" id="UP001374893"/>
    </source>
</evidence>
<proteinExistence type="predicted"/>
<evidence type="ECO:0000313" key="2">
    <source>
        <dbReference type="EMBL" id="BCX48258.1"/>
    </source>
</evidence>
<dbReference type="InterPro" id="IPR027304">
    <property type="entry name" value="Trigger_fact/SurA_dom_sf"/>
</dbReference>
<dbReference type="Gene3D" id="3.10.50.40">
    <property type="match status" value="1"/>
</dbReference>
<accession>A0ABM7RCR0</accession>
<protein>
    <recommendedName>
        <fullName evidence="4">Peptidylprolyl isomerase</fullName>
    </recommendedName>
</protein>
<dbReference type="PROSITE" id="PS01096">
    <property type="entry name" value="PPIC_PPIASE_1"/>
    <property type="match status" value="1"/>
</dbReference>
<dbReference type="EMBL" id="AP024702">
    <property type="protein sequence ID" value="BCX48258.1"/>
    <property type="molecule type" value="Genomic_DNA"/>
</dbReference>
<keyword evidence="3" id="KW-1185">Reference proteome</keyword>
<dbReference type="InterPro" id="IPR023058">
    <property type="entry name" value="PPIase_PpiC_CS"/>
</dbReference>
<dbReference type="SUPFAM" id="SSF54534">
    <property type="entry name" value="FKBP-like"/>
    <property type="match status" value="1"/>
</dbReference>
<dbReference type="PROSITE" id="PS51257">
    <property type="entry name" value="PROKAR_LIPOPROTEIN"/>
    <property type="match status" value="1"/>
</dbReference>
<evidence type="ECO:0008006" key="4">
    <source>
        <dbReference type="Google" id="ProtNLM"/>
    </source>
</evidence>
<dbReference type="RefSeq" id="WP_338684354.1">
    <property type="nucleotide sequence ID" value="NZ_AP024702.1"/>
</dbReference>
<organism evidence="2 3">
    <name type="scientific">Haloferula helveola</name>
    <dbReference type="NCBI Taxonomy" id="490095"/>
    <lineage>
        <taxon>Bacteria</taxon>
        <taxon>Pseudomonadati</taxon>
        <taxon>Verrucomicrobiota</taxon>
        <taxon>Verrucomicrobiia</taxon>
        <taxon>Verrucomicrobiales</taxon>
        <taxon>Verrucomicrobiaceae</taxon>
        <taxon>Haloferula</taxon>
    </lineage>
</organism>
<dbReference type="InterPro" id="IPR046357">
    <property type="entry name" value="PPIase_dom_sf"/>
</dbReference>
<gene>
    <name evidence="2" type="ORF">HAHE_21660</name>
</gene>
<name>A0ABM7RCR0_9BACT</name>
<feature type="region of interest" description="Disordered" evidence="1">
    <location>
        <begin position="282"/>
        <end position="301"/>
    </location>
</feature>
<dbReference type="SUPFAM" id="SSF109998">
    <property type="entry name" value="Triger factor/SurA peptide-binding domain-like"/>
    <property type="match status" value="1"/>
</dbReference>